<feature type="region of interest" description="Disordered" evidence="1">
    <location>
        <begin position="25"/>
        <end position="59"/>
    </location>
</feature>
<feature type="compositionally biased region" description="Basic residues" evidence="1">
    <location>
        <begin position="32"/>
        <end position="41"/>
    </location>
</feature>
<accession>A0A2N9AU20</accession>
<name>A0A2N9AU20_METEX</name>
<dbReference type="EMBL" id="LT962688">
    <property type="protein sequence ID" value="SOR30710.1"/>
    <property type="molecule type" value="Genomic_DNA"/>
</dbReference>
<organism evidence="2 3">
    <name type="scientific">Methylorubrum extorquens</name>
    <name type="common">Methylobacterium dichloromethanicum</name>
    <name type="synonym">Methylobacterium extorquens</name>
    <dbReference type="NCBI Taxonomy" id="408"/>
    <lineage>
        <taxon>Bacteria</taxon>
        <taxon>Pseudomonadati</taxon>
        <taxon>Pseudomonadota</taxon>
        <taxon>Alphaproteobacteria</taxon>
        <taxon>Hyphomicrobiales</taxon>
        <taxon>Methylobacteriaceae</taxon>
        <taxon>Methylorubrum</taxon>
    </lineage>
</organism>
<dbReference type="Proteomes" id="UP000233769">
    <property type="component" value="Chromosome tk0001"/>
</dbReference>
<evidence type="ECO:0000256" key="1">
    <source>
        <dbReference type="SAM" id="MobiDB-lite"/>
    </source>
</evidence>
<gene>
    <name evidence="2" type="ORF">TK0001_4108</name>
</gene>
<reference evidence="3" key="1">
    <citation type="submission" date="2017-10" db="EMBL/GenBank/DDBJ databases">
        <authorList>
            <person name="Regsiter A."/>
            <person name="William W."/>
        </authorList>
    </citation>
    <scope>NUCLEOTIDE SEQUENCE [LARGE SCALE GENOMIC DNA]</scope>
</reference>
<dbReference type="AlphaFoldDB" id="A0A2N9AU20"/>
<protein>
    <submittedName>
        <fullName evidence="2">Uncharacterized protein</fullName>
    </submittedName>
</protein>
<evidence type="ECO:0000313" key="2">
    <source>
        <dbReference type="EMBL" id="SOR30710.1"/>
    </source>
</evidence>
<sequence>MVIRMAFPCLGLSLPRSMAALPEGGNPLASRRAGRHIRRGRLARDVSLANRVRSGRKQP</sequence>
<evidence type="ECO:0000313" key="3">
    <source>
        <dbReference type="Proteomes" id="UP000233769"/>
    </source>
</evidence>
<proteinExistence type="predicted"/>